<dbReference type="Proteomes" id="UP000239757">
    <property type="component" value="Unassembled WGS sequence"/>
</dbReference>
<gene>
    <name evidence="1" type="ORF">GOBAR_AA26366</name>
</gene>
<protein>
    <recommendedName>
        <fullName evidence="3">Reverse transcriptase zinc-binding domain-containing protein</fullName>
    </recommendedName>
</protein>
<name>A0A2P5WT95_GOSBA</name>
<evidence type="ECO:0008006" key="3">
    <source>
        <dbReference type="Google" id="ProtNLM"/>
    </source>
</evidence>
<accession>A0A2P5WT95</accession>
<dbReference type="OrthoDB" id="1297712at2759"/>
<evidence type="ECO:0000313" key="1">
    <source>
        <dbReference type="EMBL" id="PPR94306.1"/>
    </source>
</evidence>
<evidence type="ECO:0000313" key="2">
    <source>
        <dbReference type="Proteomes" id="UP000239757"/>
    </source>
</evidence>
<sequence length="151" mass="16980">MVDMKPMALLSIDGWAWDRNLIEGLMAPYDVHRLAISLDCICCGELEDMEHVFFHCTRAIQVWQIFGVSVSQATITGFFEHYLMLGQGAAKADYWATVLRDSRGELVPCCTGHLGAILNPVLVVREARPWLRSLPVATVIIESIVSVWYKL</sequence>
<dbReference type="AlphaFoldDB" id="A0A2P5WT95"/>
<reference evidence="1 2" key="1">
    <citation type="submission" date="2015-01" db="EMBL/GenBank/DDBJ databases">
        <title>Genome of allotetraploid Gossypium barbadense reveals genomic plasticity and fiber elongation in cotton evolution.</title>
        <authorList>
            <person name="Chen X."/>
            <person name="Liu X."/>
            <person name="Zhao B."/>
            <person name="Zheng H."/>
            <person name="Hu Y."/>
            <person name="Lu G."/>
            <person name="Yang C."/>
            <person name="Chen J."/>
            <person name="Shan C."/>
            <person name="Zhang L."/>
            <person name="Zhou Y."/>
            <person name="Wang L."/>
            <person name="Guo W."/>
            <person name="Bai Y."/>
            <person name="Ruan J."/>
            <person name="Shangguan X."/>
            <person name="Mao Y."/>
            <person name="Jiang J."/>
            <person name="Zhu Y."/>
            <person name="Lei J."/>
            <person name="Kang H."/>
            <person name="Chen S."/>
            <person name="He X."/>
            <person name="Wang R."/>
            <person name="Wang Y."/>
            <person name="Chen J."/>
            <person name="Wang L."/>
            <person name="Yu S."/>
            <person name="Wang B."/>
            <person name="Wei J."/>
            <person name="Song S."/>
            <person name="Lu X."/>
            <person name="Gao Z."/>
            <person name="Gu W."/>
            <person name="Deng X."/>
            <person name="Ma D."/>
            <person name="Wang S."/>
            <person name="Liang W."/>
            <person name="Fang L."/>
            <person name="Cai C."/>
            <person name="Zhu X."/>
            <person name="Zhou B."/>
            <person name="Zhang Y."/>
            <person name="Chen Z."/>
            <person name="Xu S."/>
            <person name="Zhu R."/>
            <person name="Wang S."/>
            <person name="Zhang T."/>
            <person name="Zhao G."/>
        </authorList>
    </citation>
    <scope>NUCLEOTIDE SEQUENCE [LARGE SCALE GENOMIC DNA]</scope>
    <source>
        <strain evidence="2">cv. Xinhai21</strain>
        <tissue evidence="1">Leaf</tissue>
    </source>
</reference>
<organism evidence="1 2">
    <name type="scientific">Gossypium barbadense</name>
    <name type="common">Sea Island cotton</name>
    <name type="synonym">Hibiscus barbadensis</name>
    <dbReference type="NCBI Taxonomy" id="3634"/>
    <lineage>
        <taxon>Eukaryota</taxon>
        <taxon>Viridiplantae</taxon>
        <taxon>Streptophyta</taxon>
        <taxon>Embryophyta</taxon>
        <taxon>Tracheophyta</taxon>
        <taxon>Spermatophyta</taxon>
        <taxon>Magnoliopsida</taxon>
        <taxon>eudicotyledons</taxon>
        <taxon>Gunneridae</taxon>
        <taxon>Pentapetalae</taxon>
        <taxon>rosids</taxon>
        <taxon>malvids</taxon>
        <taxon>Malvales</taxon>
        <taxon>Malvaceae</taxon>
        <taxon>Malvoideae</taxon>
        <taxon>Gossypium</taxon>
    </lineage>
</organism>
<proteinExistence type="predicted"/>
<dbReference type="EMBL" id="KZ666577">
    <property type="protein sequence ID" value="PPR94306.1"/>
    <property type="molecule type" value="Genomic_DNA"/>
</dbReference>